<evidence type="ECO:0000313" key="2">
    <source>
        <dbReference type="Proteomes" id="UP000297741"/>
    </source>
</evidence>
<dbReference type="Gene3D" id="2.60.120.10">
    <property type="entry name" value="Jelly Rolls"/>
    <property type="match status" value="1"/>
</dbReference>
<reference evidence="1 2" key="1">
    <citation type="submission" date="2018-11" db="EMBL/GenBank/DDBJ databases">
        <title>Tabrizicola sp. isolated from sediment of alpine lake.</title>
        <authorList>
            <person name="Liu Z."/>
        </authorList>
    </citation>
    <scope>NUCLEOTIDE SEQUENCE [LARGE SCALE GENOMIC DNA]</scope>
    <source>
        <strain evidence="1 2">DRYC-M-16</strain>
    </source>
</reference>
<organism evidence="1 2">
    <name type="scientific">Pseudotabrizicola sediminis</name>
    <dbReference type="NCBI Taxonomy" id="2486418"/>
    <lineage>
        <taxon>Bacteria</taxon>
        <taxon>Pseudomonadati</taxon>
        <taxon>Pseudomonadota</taxon>
        <taxon>Alphaproteobacteria</taxon>
        <taxon>Rhodobacterales</taxon>
        <taxon>Paracoccaceae</taxon>
        <taxon>Pseudotabrizicola</taxon>
    </lineage>
</organism>
<dbReference type="Pfam" id="PF05962">
    <property type="entry name" value="HutD"/>
    <property type="match status" value="1"/>
</dbReference>
<proteinExistence type="predicted"/>
<dbReference type="CDD" id="cd20293">
    <property type="entry name" value="cupin_HutD_N"/>
    <property type="match status" value="1"/>
</dbReference>
<name>A0ABY2KMS7_9RHOB</name>
<accession>A0ABY2KMS7</accession>
<protein>
    <submittedName>
        <fullName evidence="1">HutD family protein</fullName>
    </submittedName>
</protein>
<comment type="caution">
    <text evidence="1">The sequence shown here is derived from an EMBL/GenBank/DDBJ whole genome shotgun (WGS) entry which is preliminary data.</text>
</comment>
<sequence>MTGHYPAAARTFRPWKNGGGETAEILCWPEGAGIDDFTLRLSTARVAASGPFSAFPGVNRVLTVIEGGAMVLTLDGTDHPLAPGSPPFAFAGDTPCTAHLVGPPLLDFNVMTRRPLQAQVTTGPLAPDARFALLLAPAAGLARLDLVDLDHADPNLVAALTGTPAIAVHLPSAPRG</sequence>
<dbReference type="InterPro" id="IPR011051">
    <property type="entry name" value="RmlC_Cupin_sf"/>
</dbReference>
<dbReference type="InterPro" id="IPR010282">
    <property type="entry name" value="Uncharacterised_HutD/Ves"/>
</dbReference>
<dbReference type="EMBL" id="RPEM01000004">
    <property type="protein sequence ID" value="TGD43881.1"/>
    <property type="molecule type" value="Genomic_DNA"/>
</dbReference>
<dbReference type="RefSeq" id="WP_135429976.1">
    <property type="nucleotide sequence ID" value="NZ_RPEM01000004.1"/>
</dbReference>
<dbReference type="SUPFAM" id="SSF51182">
    <property type="entry name" value="RmlC-like cupins"/>
    <property type="match status" value="1"/>
</dbReference>
<dbReference type="PANTHER" id="PTHR37943:SF1">
    <property type="entry name" value="PROTEIN VES"/>
    <property type="match status" value="1"/>
</dbReference>
<dbReference type="Proteomes" id="UP000297741">
    <property type="component" value="Unassembled WGS sequence"/>
</dbReference>
<gene>
    <name evidence="1" type="ORF">EEB11_07865</name>
</gene>
<dbReference type="PANTHER" id="PTHR37943">
    <property type="entry name" value="PROTEIN VES"/>
    <property type="match status" value="1"/>
</dbReference>
<keyword evidence="2" id="KW-1185">Reference proteome</keyword>
<evidence type="ECO:0000313" key="1">
    <source>
        <dbReference type="EMBL" id="TGD43881.1"/>
    </source>
</evidence>
<dbReference type="InterPro" id="IPR014710">
    <property type="entry name" value="RmlC-like_jellyroll"/>
</dbReference>